<evidence type="ECO:0000313" key="1">
    <source>
        <dbReference type="EMBL" id="MCW3789632.1"/>
    </source>
</evidence>
<comment type="caution">
    <text evidence="1">The sequence shown here is derived from an EMBL/GenBank/DDBJ whole genome shotgun (WGS) entry which is preliminary data.</text>
</comment>
<keyword evidence="2" id="KW-1185">Reference proteome</keyword>
<dbReference type="RefSeq" id="WP_301193180.1">
    <property type="nucleotide sequence ID" value="NZ_JAPDPJ010000145.1"/>
</dbReference>
<dbReference type="EMBL" id="JAPDPJ010000145">
    <property type="protein sequence ID" value="MCW3789632.1"/>
    <property type="molecule type" value="Genomic_DNA"/>
</dbReference>
<reference evidence="1" key="1">
    <citation type="submission" date="2022-10" db="EMBL/GenBank/DDBJ databases">
        <authorList>
            <person name="Yu W.X."/>
        </authorList>
    </citation>
    <scope>NUCLEOTIDE SEQUENCE</scope>
    <source>
        <strain evidence="1">AAT</strain>
    </source>
</reference>
<dbReference type="AlphaFoldDB" id="A0AAE3SHU3"/>
<proteinExistence type="predicted"/>
<evidence type="ECO:0000313" key="2">
    <source>
        <dbReference type="Proteomes" id="UP001209229"/>
    </source>
</evidence>
<gene>
    <name evidence="1" type="ORF">OM075_24445</name>
</gene>
<name>A0AAE3SHU3_9BACT</name>
<sequence>MDPITSKDLDKLKNRLNINVSDSVSALKSIIKIDNHNNLEDLFYKYFFVTNSKIKEQENQLYKSFDDDCQFKIVHGYSKNGKTTFINHILYRHNTGDFKKSKYFDHLKLTAFDFEKTKAGGFIEKVKSIYKRKFLNKEIESRKTLNKDISNFGSFINQFHQTLTSENQFTQADIVAETFTFINHNINLYLEETRYGNYGDNYFIEECFQENVTSLIDIDNCGNFFIFLIFFEIFCQRDDIICKEKCKLIFTLDNIDDYLENNDVSFFQHPQILLSSFLYEMSHNDYISKIFINELEKYSTKKVIDLHFSFQKQIAIVYVFRTANFLVFANLIQKYREKIATSAERYFSDLLLDKKYIHFKTVGNTSSIFDIRLNRFKEIADKLKMEIPIGYSFLKTLSDNFDSSNTKKHERNIRRIYNLWNGDKNALWKAIISNWENIEKIYFENESIIKVLDSENINQEYYKYILNGYFGLIYATNIGRCMPMISV</sequence>
<organism evidence="1 2">
    <name type="scientific">Plebeiibacterium sediminum</name>
    <dbReference type="NCBI Taxonomy" id="2992112"/>
    <lineage>
        <taxon>Bacteria</taxon>
        <taxon>Pseudomonadati</taxon>
        <taxon>Bacteroidota</taxon>
        <taxon>Bacteroidia</taxon>
        <taxon>Marinilabiliales</taxon>
        <taxon>Marinilabiliaceae</taxon>
        <taxon>Plebeiibacterium</taxon>
    </lineage>
</organism>
<dbReference type="Proteomes" id="UP001209229">
    <property type="component" value="Unassembled WGS sequence"/>
</dbReference>
<accession>A0AAE3SHU3</accession>
<protein>
    <submittedName>
        <fullName evidence="1">Uncharacterized protein</fullName>
    </submittedName>
</protein>